<proteinExistence type="predicted"/>
<organism evidence="1 2">
    <name type="scientific">Chlorella vulgaris</name>
    <name type="common">Green alga</name>
    <dbReference type="NCBI Taxonomy" id="3077"/>
    <lineage>
        <taxon>Eukaryota</taxon>
        <taxon>Viridiplantae</taxon>
        <taxon>Chlorophyta</taxon>
        <taxon>core chlorophytes</taxon>
        <taxon>Trebouxiophyceae</taxon>
        <taxon>Chlorellales</taxon>
        <taxon>Chlorellaceae</taxon>
        <taxon>Chlorella clade</taxon>
        <taxon>Chlorella</taxon>
    </lineage>
</organism>
<dbReference type="EMBL" id="SIDB01000008">
    <property type="protein sequence ID" value="KAI3429573.1"/>
    <property type="molecule type" value="Genomic_DNA"/>
</dbReference>
<protein>
    <submittedName>
        <fullName evidence="1">Uncharacterized protein</fullName>
    </submittedName>
</protein>
<dbReference type="OrthoDB" id="505937at2759"/>
<name>A0A9D4TMD6_CHLVU</name>
<comment type="caution">
    <text evidence="1">The sequence shown here is derived from an EMBL/GenBank/DDBJ whole genome shotgun (WGS) entry which is preliminary data.</text>
</comment>
<dbReference type="Proteomes" id="UP001055712">
    <property type="component" value="Unassembled WGS sequence"/>
</dbReference>
<accession>A0A9D4TMD6</accession>
<keyword evidence="2" id="KW-1185">Reference proteome</keyword>
<dbReference type="AlphaFoldDB" id="A0A9D4TMD6"/>
<evidence type="ECO:0000313" key="2">
    <source>
        <dbReference type="Proteomes" id="UP001055712"/>
    </source>
</evidence>
<sequence>MIGVRPAYPQQVPRIVLSAAPNMGGLRTAAAVLAFAACVATAAARTSAGQHRRLLHEGWENVTVVNRCNSPVTFKAAYNFFIGVDEGHPCPNQSPGASKEFDACTTDWETIQPDEKIEISELPDLLWSYSAYVEDTSPAVFISRDATDAALAEADNFNTECVEEQDGECVWWAVPELKKNGTRLVLRCPQIDDAAAPAPAPAELPIELINNCSSAVQAKVAYTIADGESTDNCTFNVWRSSEVHICVTDWLTLEAGEARDIASTQDTYWVYGARIADDPSYDLTKSLSGAFQATNETLACPEKDAYGEGYICEWWAPSFISGTEPTPGPITISCDGYTA</sequence>
<reference evidence="1" key="2">
    <citation type="submission" date="2020-11" db="EMBL/GenBank/DDBJ databases">
        <authorList>
            <person name="Cecchin M."/>
            <person name="Marcolungo L."/>
            <person name="Rossato M."/>
            <person name="Girolomoni L."/>
            <person name="Cosentino E."/>
            <person name="Cuine S."/>
            <person name="Li-Beisson Y."/>
            <person name="Delledonne M."/>
            <person name="Ballottari M."/>
        </authorList>
    </citation>
    <scope>NUCLEOTIDE SEQUENCE</scope>
    <source>
        <strain evidence="1">211/11P</strain>
        <tissue evidence="1">Whole cell</tissue>
    </source>
</reference>
<reference evidence="1" key="1">
    <citation type="journal article" date="2019" name="Plant J.">
        <title>Chlorella vulgaris genome assembly and annotation reveals the molecular basis for metabolic acclimation to high light conditions.</title>
        <authorList>
            <person name="Cecchin M."/>
            <person name="Marcolungo L."/>
            <person name="Rossato M."/>
            <person name="Girolomoni L."/>
            <person name="Cosentino E."/>
            <person name="Cuine S."/>
            <person name="Li-Beisson Y."/>
            <person name="Delledonne M."/>
            <person name="Ballottari M."/>
        </authorList>
    </citation>
    <scope>NUCLEOTIDE SEQUENCE</scope>
    <source>
        <strain evidence="1">211/11P</strain>
    </source>
</reference>
<gene>
    <name evidence="1" type="ORF">D9Q98_005660</name>
</gene>
<evidence type="ECO:0000313" key="1">
    <source>
        <dbReference type="EMBL" id="KAI3429573.1"/>
    </source>
</evidence>